<dbReference type="PANTHER" id="PTHR22426:SF1">
    <property type="entry name" value="LYSINE-RICH NUCLEOLAR PROTEIN 1"/>
    <property type="match status" value="1"/>
</dbReference>
<feature type="region of interest" description="Disordered" evidence="1">
    <location>
        <begin position="87"/>
        <end position="181"/>
    </location>
</feature>
<dbReference type="InterPro" id="IPR028124">
    <property type="entry name" value="SMAP_dom"/>
</dbReference>
<feature type="compositionally biased region" description="Basic and acidic residues" evidence="1">
    <location>
        <begin position="516"/>
        <end position="535"/>
    </location>
</feature>
<feature type="compositionally biased region" description="Basic residues" evidence="1">
    <location>
        <begin position="468"/>
        <end position="486"/>
    </location>
</feature>
<dbReference type="OrthoDB" id="9451331at2759"/>
<organism evidence="3 4">
    <name type="scientific">Muraenolepis orangiensis</name>
    <name type="common">Patagonian moray cod</name>
    <dbReference type="NCBI Taxonomy" id="630683"/>
    <lineage>
        <taxon>Eukaryota</taxon>
        <taxon>Metazoa</taxon>
        <taxon>Chordata</taxon>
        <taxon>Craniata</taxon>
        <taxon>Vertebrata</taxon>
        <taxon>Euteleostomi</taxon>
        <taxon>Actinopterygii</taxon>
        <taxon>Neopterygii</taxon>
        <taxon>Teleostei</taxon>
        <taxon>Neoteleostei</taxon>
        <taxon>Acanthomorphata</taxon>
        <taxon>Zeiogadaria</taxon>
        <taxon>Gadariae</taxon>
        <taxon>Gadiformes</taxon>
        <taxon>Muraenolepidoidei</taxon>
        <taxon>Muraenolepididae</taxon>
        <taxon>Muraenolepis</taxon>
    </lineage>
</organism>
<sequence>MISSRGGFLSRESSFLRRPTDSAEVIFVFERPARRTADEIVINKDKRLALQRDIDQESQPREPARPLVAQGLVTPYTVADHIKKEMDGRNMLAKKKKKRIRGKDEDMDSVDGESLKMVKRDKKEKGGEEGSPTVEKTTKKKKPLVCADVSQHTPTLEKPSGKERKKPKKTNCTSVQSKAAGCFKTREEATLATKKKSKKVIVDQSEVINVDDSDEDVVIMTPKKTMKNKAGPKTSVTKKVAGVQKSPGFHQKTKKRKAPLETGQDTLKPIQKKGKEEETKLTETKVSSSGVVLDEESPKNMKKETKAVKSEEGDGKEQKRNKKKPAKEDKSTVQDMAQNTETFVFVSCDSKGKGKKEMKRTSQEIKIKAKAEVEVSVEETKKKKKKVEVSVEKTKKKKVEVSVEETKKKKVEVSVEETKKKKVEVSVEETKKKKVEVSVEETKKKKKKVEVSVEEKKKVEVSVEEEKRRRRKKKKVEVSVKKGKKQIKLEDDTPETEPTPEEIPHTDVVFLSETTGNRDEERRLALQLDIDKESRSQSPAKTSGLGQWSTVRFNSTEKQHKFLRLMGGFKKETQASGPSAGGPNMALAQDQQQNLHQALLGEFQRAQSRRLDLSGRGAGLGFSCPSNKMFSIDANASRSVRFDD</sequence>
<gene>
    <name evidence="3" type="ORF">NHX12_017761</name>
</gene>
<evidence type="ECO:0000313" key="4">
    <source>
        <dbReference type="Proteomes" id="UP001148018"/>
    </source>
</evidence>
<dbReference type="AlphaFoldDB" id="A0A9Q0IXF9"/>
<feature type="region of interest" description="Disordered" evidence="1">
    <location>
        <begin position="223"/>
        <end position="335"/>
    </location>
</feature>
<feature type="compositionally biased region" description="Basic and acidic residues" evidence="1">
    <location>
        <begin position="273"/>
        <end position="283"/>
    </location>
</feature>
<feature type="compositionally biased region" description="Basic and acidic residues" evidence="1">
    <location>
        <begin position="113"/>
        <end position="128"/>
    </location>
</feature>
<proteinExistence type="predicted"/>
<comment type="caution">
    <text evidence="3">The sequence shown here is derived from an EMBL/GenBank/DDBJ whole genome shotgun (WGS) entry which is preliminary data.</text>
</comment>
<keyword evidence="4" id="KW-1185">Reference proteome</keyword>
<feature type="compositionally biased region" description="Basic and acidic residues" evidence="1">
    <location>
        <begin position="440"/>
        <end position="467"/>
    </location>
</feature>
<feature type="compositionally biased region" description="Polar residues" evidence="1">
    <location>
        <begin position="536"/>
        <end position="551"/>
    </location>
</feature>
<protein>
    <recommendedName>
        <fullName evidence="2">Small acidic protein-like domain-containing protein</fullName>
    </recommendedName>
</protein>
<dbReference type="PANTHER" id="PTHR22426">
    <property type="entry name" value="ARGININE_SERINE-RICH COILED-COIL PROTEIN 2"/>
    <property type="match status" value="1"/>
</dbReference>
<accession>A0A9Q0IXF9</accession>
<feature type="domain" description="Small acidic protein-like" evidence="2">
    <location>
        <begin position="548"/>
        <end position="621"/>
    </location>
</feature>
<reference evidence="3" key="1">
    <citation type="submission" date="2022-07" db="EMBL/GenBank/DDBJ databases">
        <title>Chromosome-level genome of Muraenolepis orangiensis.</title>
        <authorList>
            <person name="Kim J."/>
        </authorList>
    </citation>
    <scope>NUCLEOTIDE SEQUENCE</scope>
    <source>
        <strain evidence="3">KU_S4_2022</strain>
        <tissue evidence="3">Muscle</tissue>
    </source>
</reference>
<evidence type="ECO:0000259" key="2">
    <source>
        <dbReference type="Pfam" id="PF15477"/>
    </source>
</evidence>
<evidence type="ECO:0000313" key="3">
    <source>
        <dbReference type="EMBL" id="KAJ3614185.1"/>
    </source>
</evidence>
<dbReference type="Proteomes" id="UP001148018">
    <property type="component" value="Unassembled WGS sequence"/>
</dbReference>
<evidence type="ECO:0000256" key="1">
    <source>
        <dbReference type="SAM" id="MobiDB-lite"/>
    </source>
</evidence>
<dbReference type="Pfam" id="PF15477">
    <property type="entry name" value="SMAP"/>
    <property type="match status" value="1"/>
</dbReference>
<feature type="compositionally biased region" description="Basic and acidic residues" evidence="1">
    <location>
        <begin position="296"/>
        <end position="318"/>
    </location>
</feature>
<dbReference type="EMBL" id="JANIIK010000034">
    <property type="protein sequence ID" value="KAJ3614185.1"/>
    <property type="molecule type" value="Genomic_DNA"/>
</dbReference>
<feature type="region of interest" description="Disordered" evidence="1">
    <location>
        <begin position="440"/>
        <end position="551"/>
    </location>
</feature>
<name>A0A9Q0IXF9_9TELE</name>
<feature type="compositionally biased region" description="Basic residues" evidence="1">
    <location>
        <begin position="92"/>
        <end position="101"/>
    </location>
</feature>